<proteinExistence type="predicted"/>
<organism evidence="1 2">
    <name type="scientific">Clostridium thermobutyricum DSM 4928</name>
    <dbReference type="NCBI Taxonomy" id="1121339"/>
    <lineage>
        <taxon>Bacteria</taxon>
        <taxon>Bacillati</taxon>
        <taxon>Bacillota</taxon>
        <taxon>Clostridia</taxon>
        <taxon>Eubacteriales</taxon>
        <taxon>Clostridiaceae</taxon>
        <taxon>Clostridium</taxon>
    </lineage>
</organism>
<dbReference type="RefSeq" id="WP_080023158.1">
    <property type="nucleotide sequence ID" value="NZ_LTAY01000048.1"/>
</dbReference>
<accession>A0A1V4SU52</accession>
<evidence type="ECO:0000313" key="2">
    <source>
        <dbReference type="Proteomes" id="UP000191448"/>
    </source>
</evidence>
<name>A0A1V4SU52_9CLOT</name>
<protein>
    <recommendedName>
        <fullName evidence="3">Keto-hydroxyglutarate-aldolase/keto-deoxy-phosphogluconate aldolase</fullName>
    </recommendedName>
</protein>
<sequence length="227" mass="24407">MSNGVKYVPEVMGVLRSHIVKVPDVIRNCSGIRIFGKRIKSILFSTDVAMIKNTNADAIMAVYPFTPQPKITEAIVTAADVPVFCGVGGGITQGIRVINLALDAEFKGAIGVVVNAPTSNEIVKSIKETIDIPVIVTVCSEEENIEERIESGATILNVSGGKDTIKIVKKIRELHPTFPIIATGGPTEESIKETIQAGANAITYTPPSGADRMSELMDIYRERKGQK</sequence>
<reference evidence="1 2" key="1">
    <citation type="submission" date="2016-02" db="EMBL/GenBank/DDBJ databases">
        <title>Genome sequence of Clostridium thermobutyricum DSM 4928.</title>
        <authorList>
            <person name="Poehlein A."/>
            <person name="Daniel R."/>
        </authorList>
    </citation>
    <scope>NUCLEOTIDE SEQUENCE [LARGE SCALE GENOMIC DNA]</scope>
    <source>
        <strain evidence="1 2">DSM 4928</strain>
    </source>
</reference>
<dbReference type="OrthoDB" id="1092608at2"/>
<gene>
    <name evidence="1" type="ORF">CLTHE_19620</name>
</gene>
<comment type="caution">
    <text evidence="1">The sequence shown here is derived from an EMBL/GenBank/DDBJ whole genome shotgun (WGS) entry which is preliminary data.</text>
</comment>
<evidence type="ECO:0000313" key="1">
    <source>
        <dbReference type="EMBL" id="OPX47399.1"/>
    </source>
</evidence>
<evidence type="ECO:0008006" key="3">
    <source>
        <dbReference type="Google" id="ProtNLM"/>
    </source>
</evidence>
<dbReference type="InterPro" id="IPR013785">
    <property type="entry name" value="Aldolase_TIM"/>
</dbReference>
<dbReference type="EMBL" id="LTAY01000048">
    <property type="protein sequence ID" value="OPX47399.1"/>
    <property type="molecule type" value="Genomic_DNA"/>
</dbReference>
<dbReference type="AlphaFoldDB" id="A0A1V4SU52"/>
<dbReference type="Gene3D" id="3.20.20.70">
    <property type="entry name" value="Aldolase class I"/>
    <property type="match status" value="1"/>
</dbReference>
<dbReference type="SUPFAM" id="SSF51412">
    <property type="entry name" value="Inosine monophosphate dehydrogenase (IMPDH)"/>
    <property type="match status" value="1"/>
</dbReference>
<dbReference type="Proteomes" id="UP000191448">
    <property type="component" value="Unassembled WGS sequence"/>
</dbReference>